<keyword evidence="4" id="KW-0804">Transcription</keyword>
<proteinExistence type="predicted"/>
<keyword evidence="3" id="KW-0238">DNA-binding</keyword>
<protein>
    <submittedName>
        <fullName evidence="7">Transcriptional factor B3 family protein</fullName>
    </submittedName>
</protein>
<evidence type="ECO:0000256" key="1">
    <source>
        <dbReference type="ARBA" id="ARBA00004123"/>
    </source>
</evidence>
<dbReference type="InterPro" id="IPR050655">
    <property type="entry name" value="Plant_B3_domain"/>
</dbReference>
<dbReference type="AlphaFoldDB" id="A0A5A7PYJ3"/>
<evidence type="ECO:0000256" key="5">
    <source>
        <dbReference type="ARBA" id="ARBA00023242"/>
    </source>
</evidence>
<feature type="domain" description="TF-B3" evidence="6">
    <location>
        <begin position="40"/>
        <end position="117"/>
    </location>
</feature>
<evidence type="ECO:0000256" key="3">
    <source>
        <dbReference type="ARBA" id="ARBA00023125"/>
    </source>
</evidence>
<dbReference type="Pfam" id="PF02362">
    <property type="entry name" value="B3"/>
    <property type="match status" value="1"/>
</dbReference>
<keyword evidence="5" id="KW-0539">Nucleus</keyword>
<organism evidence="7 8">
    <name type="scientific">Striga asiatica</name>
    <name type="common">Asiatic witchweed</name>
    <name type="synonym">Buchnera asiatica</name>
    <dbReference type="NCBI Taxonomy" id="4170"/>
    <lineage>
        <taxon>Eukaryota</taxon>
        <taxon>Viridiplantae</taxon>
        <taxon>Streptophyta</taxon>
        <taxon>Embryophyta</taxon>
        <taxon>Tracheophyta</taxon>
        <taxon>Spermatophyta</taxon>
        <taxon>Magnoliopsida</taxon>
        <taxon>eudicotyledons</taxon>
        <taxon>Gunneridae</taxon>
        <taxon>Pentapetalae</taxon>
        <taxon>asterids</taxon>
        <taxon>lamiids</taxon>
        <taxon>Lamiales</taxon>
        <taxon>Orobanchaceae</taxon>
        <taxon>Buchnereae</taxon>
        <taxon>Striga</taxon>
    </lineage>
</organism>
<evidence type="ECO:0000313" key="8">
    <source>
        <dbReference type="Proteomes" id="UP000325081"/>
    </source>
</evidence>
<evidence type="ECO:0000256" key="2">
    <source>
        <dbReference type="ARBA" id="ARBA00023015"/>
    </source>
</evidence>
<dbReference type="CDD" id="cd10017">
    <property type="entry name" value="B3_DNA"/>
    <property type="match status" value="1"/>
</dbReference>
<keyword evidence="2" id="KW-0805">Transcription regulation</keyword>
<dbReference type="PROSITE" id="PS50863">
    <property type="entry name" value="B3"/>
    <property type="match status" value="1"/>
</dbReference>
<dbReference type="SMART" id="SM01019">
    <property type="entry name" value="B3"/>
    <property type="match status" value="1"/>
</dbReference>
<dbReference type="InterPro" id="IPR003340">
    <property type="entry name" value="B3_DNA-bd"/>
</dbReference>
<dbReference type="Gene3D" id="2.40.330.10">
    <property type="entry name" value="DNA-binding pseudobarrel domain"/>
    <property type="match status" value="1"/>
</dbReference>
<evidence type="ECO:0000313" key="7">
    <source>
        <dbReference type="EMBL" id="GER37824.1"/>
    </source>
</evidence>
<dbReference type="GO" id="GO:0003677">
    <property type="term" value="F:DNA binding"/>
    <property type="evidence" value="ECO:0007669"/>
    <property type="project" value="UniProtKB-KW"/>
</dbReference>
<dbReference type="PANTHER" id="PTHR31920:SF122">
    <property type="entry name" value="B3 DOMAIN-CONTAINING PROTEIN REM23"/>
    <property type="match status" value="1"/>
</dbReference>
<name>A0A5A7PYJ3_STRAF</name>
<dbReference type="InterPro" id="IPR015300">
    <property type="entry name" value="DNA-bd_pseudobarrel_sf"/>
</dbReference>
<comment type="subcellular location">
    <subcellularLocation>
        <location evidence="1">Nucleus</location>
    </subcellularLocation>
</comment>
<dbReference type="OrthoDB" id="912105at2759"/>
<evidence type="ECO:0000259" key="6">
    <source>
        <dbReference type="PROSITE" id="PS50863"/>
    </source>
</evidence>
<gene>
    <name evidence="7" type="ORF">STAS_14250</name>
</gene>
<reference evidence="8" key="1">
    <citation type="journal article" date="2019" name="Curr. Biol.">
        <title>Genome Sequence of Striga asiatica Provides Insight into the Evolution of Plant Parasitism.</title>
        <authorList>
            <person name="Yoshida S."/>
            <person name="Kim S."/>
            <person name="Wafula E.K."/>
            <person name="Tanskanen J."/>
            <person name="Kim Y.M."/>
            <person name="Honaas L."/>
            <person name="Yang Z."/>
            <person name="Spallek T."/>
            <person name="Conn C.E."/>
            <person name="Ichihashi Y."/>
            <person name="Cheong K."/>
            <person name="Cui S."/>
            <person name="Der J.P."/>
            <person name="Gundlach H."/>
            <person name="Jiao Y."/>
            <person name="Hori C."/>
            <person name="Ishida J.K."/>
            <person name="Kasahara H."/>
            <person name="Kiba T."/>
            <person name="Kim M.S."/>
            <person name="Koo N."/>
            <person name="Laohavisit A."/>
            <person name="Lee Y.H."/>
            <person name="Lumba S."/>
            <person name="McCourt P."/>
            <person name="Mortimer J.C."/>
            <person name="Mutuku J.M."/>
            <person name="Nomura T."/>
            <person name="Sasaki-Sekimoto Y."/>
            <person name="Seto Y."/>
            <person name="Wang Y."/>
            <person name="Wakatake T."/>
            <person name="Sakakibara H."/>
            <person name="Demura T."/>
            <person name="Yamaguchi S."/>
            <person name="Yoneyama K."/>
            <person name="Manabe R.I."/>
            <person name="Nelson D.C."/>
            <person name="Schulman A.H."/>
            <person name="Timko M.P."/>
            <person name="dePamphilis C.W."/>
            <person name="Choi D."/>
            <person name="Shirasu K."/>
        </authorList>
    </citation>
    <scope>NUCLEOTIDE SEQUENCE [LARGE SCALE GENOMIC DNA]</scope>
    <source>
        <strain evidence="8">cv. UVA1</strain>
    </source>
</reference>
<dbReference type="Proteomes" id="UP000325081">
    <property type="component" value="Unassembled WGS sequence"/>
</dbReference>
<comment type="caution">
    <text evidence="7">The sequence shown here is derived from an EMBL/GenBank/DDBJ whole genome shotgun (WGS) entry which is preliminary data.</text>
</comment>
<dbReference type="SUPFAM" id="SSF101936">
    <property type="entry name" value="DNA-binding pseudobarrel domain"/>
    <property type="match status" value="1"/>
</dbReference>
<dbReference type="GO" id="GO:0005634">
    <property type="term" value="C:nucleus"/>
    <property type="evidence" value="ECO:0007669"/>
    <property type="project" value="UniProtKB-SubCell"/>
</dbReference>
<keyword evidence="8" id="KW-1185">Reference proteome</keyword>
<sequence>MANSRNSLIVIEGPENSFHDDEHSFYKIVLPGTSTNGPAIPPSFLEHIDDKVDLNVVTLSNSSGSKWFVQLRHEGSSLIFQDGWEEFYRDNSLKISDLLLFLYDGELEFRVSVYDKNGSKIA</sequence>
<dbReference type="PANTHER" id="PTHR31920">
    <property type="entry name" value="B3 DOMAIN-CONTAINING"/>
    <property type="match status" value="1"/>
</dbReference>
<evidence type="ECO:0000256" key="4">
    <source>
        <dbReference type="ARBA" id="ARBA00023163"/>
    </source>
</evidence>
<accession>A0A5A7PYJ3</accession>
<dbReference type="EMBL" id="BKCP01005405">
    <property type="protein sequence ID" value="GER37824.1"/>
    <property type="molecule type" value="Genomic_DNA"/>
</dbReference>